<evidence type="ECO:0000313" key="4">
    <source>
        <dbReference type="Proteomes" id="UP001595816"/>
    </source>
</evidence>
<gene>
    <name evidence="3" type="primary">tgmB</name>
    <name evidence="3" type="ORF">ACFOZ4_34145</name>
</gene>
<sequence length="328" mass="35631">MNSKDIILALTCEDDPTTDAVVAAIDAMQEPVRVMRLDTGDFPMELRLTATTAADGGWNGSLVHQAGTTLDLERVRSVYYRRPTRFRLPAGMSPADEVFAAVEARHGLGGLLASLDALWVNDPIKTAVAEYKPLQLHLGAHCGLAVPRSLLSNTHSDVADFAKSVGGPIVCKPLSSLVFTEDGQQMSKQYTTIIDPSTVDEAAFAATAHLVQEYVDKAYEARVTVAGDEVLGVAIRSSSDAGRVDWRSDYDSLTYQRVEVPLPVRRGVRRFLHRLGLAYGAFDFAITPAEHWVMLECNPAGQWLWLEHQTGAPIAAALAQLLMKGTGQ</sequence>
<organism evidence="3 4">
    <name type="scientific">Hamadaea flava</name>
    <dbReference type="NCBI Taxonomy" id="1742688"/>
    <lineage>
        <taxon>Bacteria</taxon>
        <taxon>Bacillati</taxon>
        <taxon>Actinomycetota</taxon>
        <taxon>Actinomycetes</taxon>
        <taxon>Micromonosporales</taxon>
        <taxon>Micromonosporaceae</taxon>
        <taxon>Hamadaea</taxon>
    </lineage>
</organism>
<proteinExistence type="predicted"/>
<feature type="domain" description="ATP-grasp" evidence="2">
    <location>
        <begin position="136"/>
        <end position="323"/>
    </location>
</feature>
<dbReference type="SUPFAM" id="SSF56059">
    <property type="entry name" value="Glutathione synthetase ATP-binding domain-like"/>
    <property type="match status" value="1"/>
</dbReference>
<reference evidence="4" key="1">
    <citation type="journal article" date="2019" name="Int. J. Syst. Evol. Microbiol.">
        <title>The Global Catalogue of Microorganisms (GCM) 10K type strain sequencing project: providing services to taxonomists for standard genome sequencing and annotation.</title>
        <authorList>
            <consortium name="The Broad Institute Genomics Platform"/>
            <consortium name="The Broad Institute Genome Sequencing Center for Infectious Disease"/>
            <person name="Wu L."/>
            <person name="Ma J."/>
        </authorList>
    </citation>
    <scope>NUCLEOTIDE SEQUENCE [LARGE SCALE GENOMIC DNA]</scope>
    <source>
        <strain evidence="4">CGMCC 4.7289</strain>
    </source>
</reference>
<evidence type="ECO:0000259" key="2">
    <source>
        <dbReference type="PROSITE" id="PS50975"/>
    </source>
</evidence>
<comment type="caution">
    <text evidence="3">The sequence shown here is derived from an EMBL/GenBank/DDBJ whole genome shotgun (WGS) entry which is preliminary data.</text>
</comment>
<name>A0ABV8LX92_9ACTN</name>
<dbReference type="InterPro" id="IPR048936">
    <property type="entry name" value="MvdD-like_ATPgrasp"/>
</dbReference>
<dbReference type="Pfam" id="PF21068">
    <property type="entry name" value="ATPgraspMvdD"/>
    <property type="match status" value="1"/>
</dbReference>
<dbReference type="PANTHER" id="PTHR21621:SF0">
    <property type="entry name" value="BETA-CITRYLGLUTAMATE SYNTHASE B-RELATED"/>
    <property type="match status" value="1"/>
</dbReference>
<keyword evidence="1" id="KW-0547">Nucleotide-binding</keyword>
<dbReference type="PANTHER" id="PTHR21621">
    <property type="entry name" value="RIBOSOMAL PROTEIN S6 MODIFICATION PROTEIN"/>
    <property type="match status" value="1"/>
</dbReference>
<dbReference type="EMBL" id="JBHSAY010000024">
    <property type="protein sequence ID" value="MFC4135682.1"/>
    <property type="molecule type" value="Genomic_DNA"/>
</dbReference>
<dbReference type="NCBIfam" id="TIGR04187">
    <property type="entry name" value="GRASP_SAV_5884"/>
    <property type="match status" value="1"/>
</dbReference>
<dbReference type="Gene3D" id="3.30.470.20">
    <property type="entry name" value="ATP-grasp fold, B domain"/>
    <property type="match status" value="1"/>
</dbReference>
<accession>A0ABV8LX92</accession>
<keyword evidence="4" id="KW-1185">Reference proteome</keyword>
<evidence type="ECO:0000313" key="3">
    <source>
        <dbReference type="EMBL" id="MFC4135682.1"/>
    </source>
</evidence>
<dbReference type="InterPro" id="IPR026449">
    <property type="entry name" value="GRASP_SAV_5884"/>
</dbReference>
<keyword evidence="1" id="KW-0067">ATP-binding</keyword>
<protein>
    <submittedName>
        <fullName evidence="3">ATP-grasp ribosomal peptide maturase</fullName>
    </submittedName>
</protein>
<dbReference type="Proteomes" id="UP001595816">
    <property type="component" value="Unassembled WGS sequence"/>
</dbReference>
<dbReference type="PROSITE" id="PS50975">
    <property type="entry name" value="ATP_GRASP"/>
    <property type="match status" value="1"/>
</dbReference>
<dbReference type="InterPro" id="IPR011761">
    <property type="entry name" value="ATP-grasp"/>
</dbReference>
<evidence type="ECO:0000256" key="1">
    <source>
        <dbReference type="PROSITE-ProRule" id="PRU00409"/>
    </source>
</evidence>
<dbReference type="RefSeq" id="WP_253760667.1">
    <property type="nucleotide sequence ID" value="NZ_JAMZDZ010000001.1"/>
</dbReference>